<gene>
    <name evidence="1" type="ORF">AB0I48_34835</name>
</gene>
<comment type="caution">
    <text evidence="1">The sequence shown here is derived from an EMBL/GenBank/DDBJ whole genome shotgun (WGS) entry which is preliminary data.</text>
</comment>
<dbReference type="EMBL" id="JBFAKC010000025">
    <property type="protein sequence ID" value="MEV0712742.1"/>
    <property type="molecule type" value="Genomic_DNA"/>
</dbReference>
<organism evidence="1 2">
    <name type="scientific">Nocardia aurea</name>
    <dbReference type="NCBI Taxonomy" id="2144174"/>
    <lineage>
        <taxon>Bacteria</taxon>
        <taxon>Bacillati</taxon>
        <taxon>Actinomycetota</taxon>
        <taxon>Actinomycetes</taxon>
        <taxon>Mycobacteriales</taxon>
        <taxon>Nocardiaceae</taxon>
        <taxon>Nocardia</taxon>
    </lineage>
</organism>
<keyword evidence="2" id="KW-1185">Reference proteome</keyword>
<protein>
    <submittedName>
        <fullName evidence="1">Uncharacterized protein</fullName>
    </submittedName>
</protein>
<sequence length="235" mass="26013">MSLQFRGDDRLYPRESMQGIRTAISTAQSTRSGFISSIRPFLLSEVVLRAVRGRCFEMHCRSIAGHCWTSGWLSVSGAGFVCTLELGHSRGFCEKRIRRTVLTVLVLSSPPDLAAALTDDGFDLHDGNLRGGEIVDVVVWTVEHRETITNAVAETVSVVVASAHVVNAVAVVRKWVQKRRQTTASPAAEVYFVDREGRRVPVEEWLAELPDDAAFAARIEQVLRERRAELPPSQG</sequence>
<dbReference type="Proteomes" id="UP001551695">
    <property type="component" value="Unassembled WGS sequence"/>
</dbReference>
<name>A0ABV3G4W9_9NOCA</name>
<reference evidence="1 2" key="1">
    <citation type="submission" date="2024-06" db="EMBL/GenBank/DDBJ databases">
        <title>The Natural Products Discovery Center: Release of the First 8490 Sequenced Strains for Exploring Actinobacteria Biosynthetic Diversity.</title>
        <authorList>
            <person name="Kalkreuter E."/>
            <person name="Kautsar S.A."/>
            <person name="Yang D."/>
            <person name="Bader C.D."/>
            <person name="Teijaro C.N."/>
            <person name="Fluegel L."/>
            <person name="Davis C.M."/>
            <person name="Simpson J.R."/>
            <person name="Lauterbach L."/>
            <person name="Steele A.D."/>
            <person name="Gui C."/>
            <person name="Meng S."/>
            <person name="Li G."/>
            <person name="Viehrig K."/>
            <person name="Ye F."/>
            <person name="Su P."/>
            <person name="Kiefer A.F."/>
            <person name="Nichols A."/>
            <person name="Cepeda A.J."/>
            <person name="Yan W."/>
            <person name="Fan B."/>
            <person name="Jiang Y."/>
            <person name="Adhikari A."/>
            <person name="Zheng C.-J."/>
            <person name="Schuster L."/>
            <person name="Cowan T.M."/>
            <person name="Smanski M.J."/>
            <person name="Chevrette M.G."/>
            <person name="De Carvalho L.P.S."/>
            <person name="Shen B."/>
        </authorList>
    </citation>
    <scope>NUCLEOTIDE SEQUENCE [LARGE SCALE GENOMIC DNA]</scope>
    <source>
        <strain evidence="1 2">NPDC050403</strain>
    </source>
</reference>
<evidence type="ECO:0000313" key="1">
    <source>
        <dbReference type="EMBL" id="MEV0712742.1"/>
    </source>
</evidence>
<evidence type="ECO:0000313" key="2">
    <source>
        <dbReference type="Proteomes" id="UP001551695"/>
    </source>
</evidence>
<proteinExistence type="predicted"/>
<dbReference type="RefSeq" id="WP_357789987.1">
    <property type="nucleotide sequence ID" value="NZ_JBFAKC010000025.1"/>
</dbReference>
<accession>A0ABV3G4W9</accession>